<sequence>MKVVLNDVEIQGRVEDLSSEDKKVVRMEFQTSGSNEYHLFSELIGSNSLNVSIEDLGMAYKAKVQNYSRSYQDKLADDTLANFSLELHEQDEEGNEWNTQIGTSIATMQNWVRTRAISEILIEKGYFTAEEYNNKIDEVTERDQDKMLNFINTGK</sequence>
<accession>A0A0K9GSE5</accession>
<dbReference type="SUPFAM" id="SSF159173">
    <property type="entry name" value="YkvR-like"/>
    <property type="match status" value="1"/>
</dbReference>
<dbReference type="OrthoDB" id="9975546at2"/>
<dbReference type="Proteomes" id="UP000037146">
    <property type="component" value="Unassembled WGS sequence"/>
</dbReference>
<proteinExistence type="predicted"/>
<keyword evidence="2" id="KW-1185">Reference proteome</keyword>
<evidence type="ECO:0000313" key="1">
    <source>
        <dbReference type="EMBL" id="KMY49558.1"/>
    </source>
</evidence>
<dbReference type="STRING" id="1679170.AC625_08370"/>
<organism evidence="1 2">
    <name type="scientific">Peribacillus loiseleuriae</name>
    <dbReference type="NCBI Taxonomy" id="1679170"/>
    <lineage>
        <taxon>Bacteria</taxon>
        <taxon>Bacillati</taxon>
        <taxon>Bacillota</taxon>
        <taxon>Bacilli</taxon>
        <taxon>Bacillales</taxon>
        <taxon>Bacillaceae</taxon>
        <taxon>Peribacillus</taxon>
    </lineage>
</organism>
<dbReference type="PATRIC" id="fig|1679170.3.peg.1794"/>
<gene>
    <name evidence="1" type="ORF">AC625_08370</name>
</gene>
<reference evidence="2" key="1">
    <citation type="submission" date="2015-07" db="EMBL/GenBank/DDBJ databases">
        <title>Genome sequencing project for genomic taxonomy and phylogenomics of Bacillus-like bacteria.</title>
        <authorList>
            <person name="Liu B."/>
            <person name="Wang J."/>
            <person name="Zhu Y."/>
            <person name="Liu G."/>
            <person name="Chen Q."/>
            <person name="Chen Z."/>
            <person name="Lan J."/>
            <person name="Che J."/>
            <person name="Ge C."/>
            <person name="Shi H."/>
            <person name="Pan Z."/>
            <person name="Liu X."/>
        </authorList>
    </citation>
    <scope>NUCLEOTIDE SEQUENCE [LARGE SCALE GENOMIC DNA]</scope>
    <source>
        <strain evidence="2">FJAT-27997</strain>
    </source>
</reference>
<evidence type="ECO:0000313" key="2">
    <source>
        <dbReference type="Proteomes" id="UP000037146"/>
    </source>
</evidence>
<dbReference type="RefSeq" id="WP_049680891.1">
    <property type="nucleotide sequence ID" value="NZ_LFZW01000001.1"/>
</dbReference>
<dbReference type="Pfam" id="PF11514">
    <property type="entry name" value="DUF3219"/>
    <property type="match status" value="1"/>
</dbReference>
<dbReference type="InterPro" id="IPR021596">
    <property type="entry name" value="DUF3219"/>
</dbReference>
<dbReference type="EMBL" id="LFZW01000001">
    <property type="protein sequence ID" value="KMY49558.1"/>
    <property type="molecule type" value="Genomic_DNA"/>
</dbReference>
<comment type="caution">
    <text evidence="1">The sequence shown here is derived from an EMBL/GenBank/DDBJ whole genome shotgun (WGS) entry which is preliminary data.</text>
</comment>
<dbReference type="Gene3D" id="2.40.30.80">
    <property type="entry name" value="YkvR-like"/>
    <property type="match status" value="1"/>
</dbReference>
<dbReference type="AlphaFoldDB" id="A0A0K9GSE5"/>
<name>A0A0K9GSE5_9BACI</name>
<dbReference type="InterPro" id="IPR023105">
    <property type="entry name" value="YkvR-like_sf"/>
</dbReference>
<protein>
    <submittedName>
        <fullName evidence="1">Uncharacterized protein</fullName>
    </submittedName>
</protein>